<protein>
    <submittedName>
        <fullName evidence="3">Uncharacterized protein</fullName>
    </submittedName>
</protein>
<keyword evidence="2" id="KW-0812">Transmembrane</keyword>
<feature type="region of interest" description="Disordered" evidence="1">
    <location>
        <begin position="1"/>
        <end position="23"/>
    </location>
</feature>
<reference evidence="3 4" key="1">
    <citation type="submission" date="2018-06" db="EMBL/GenBank/DDBJ databases">
        <title>A transcriptomic atlas of mushroom development highlights an independent origin of complex multicellularity.</title>
        <authorList>
            <consortium name="DOE Joint Genome Institute"/>
            <person name="Krizsan K."/>
            <person name="Almasi E."/>
            <person name="Merenyi Z."/>
            <person name="Sahu N."/>
            <person name="Viragh M."/>
            <person name="Koszo T."/>
            <person name="Mondo S."/>
            <person name="Kiss B."/>
            <person name="Balint B."/>
            <person name="Kues U."/>
            <person name="Barry K."/>
            <person name="Hegedus J.C."/>
            <person name="Henrissat B."/>
            <person name="Johnson J."/>
            <person name="Lipzen A."/>
            <person name="Ohm R."/>
            <person name="Nagy I."/>
            <person name="Pangilinan J."/>
            <person name="Yan J."/>
            <person name="Xiong Y."/>
            <person name="Grigoriev I.V."/>
            <person name="Hibbett D.S."/>
            <person name="Nagy L.G."/>
        </authorList>
    </citation>
    <scope>NUCLEOTIDE SEQUENCE [LARGE SCALE GENOMIC DNA]</scope>
    <source>
        <strain evidence="3 4">SZMC22713</strain>
    </source>
</reference>
<dbReference type="AlphaFoldDB" id="A0A4Y7PXE2"/>
<dbReference type="VEuPathDB" id="FungiDB:BD410DRAFT_791899"/>
<evidence type="ECO:0000313" key="3">
    <source>
        <dbReference type="EMBL" id="TDL19741.1"/>
    </source>
</evidence>
<feature type="transmembrane region" description="Helical" evidence="2">
    <location>
        <begin position="30"/>
        <end position="50"/>
    </location>
</feature>
<organism evidence="3 4">
    <name type="scientific">Rickenella mellea</name>
    <dbReference type="NCBI Taxonomy" id="50990"/>
    <lineage>
        <taxon>Eukaryota</taxon>
        <taxon>Fungi</taxon>
        <taxon>Dikarya</taxon>
        <taxon>Basidiomycota</taxon>
        <taxon>Agaricomycotina</taxon>
        <taxon>Agaricomycetes</taxon>
        <taxon>Hymenochaetales</taxon>
        <taxon>Rickenellaceae</taxon>
        <taxon>Rickenella</taxon>
    </lineage>
</organism>
<gene>
    <name evidence="3" type="ORF">BD410DRAFT_791899</name>
</gene>
<keyword evidence="2" id="KW-0472">Membrane</keyword>
<name>A0A4Y7PXE2_9AGAM</name>
<feature type="region of interest" description="Disordered" evidence="1">
    <location>
        <begin position="80"/>
        <end position="116"/>
    </location>
</feature>
<keyword evidence="4" id="KW-1185">Reference proteome</keyword>
<accession>A0A4Y7PXE2</accession>
<dbReference type="Proteomes" id="UP000294933">
    <property type="component" value="Unassembled WGS sequence"/>
</dbReference>
<keyword evidence="2" id="KW-1133">Transmembrane helix</keyword>
<feature type="compositionally biased region" description="Polar residues" evidence="1">
    <location>
        <begin position="94"/>
        <end position="106"/>
    </location>
</feature>
<sequence length="132" mass="14442">MPPLPSPSAGVNSTEPDTTGGGAMKTSTKVGIFIGVACFCILLLSFHFVARWKRKPKPITIEDRFRQESFERWQKNVLGTESKGSPIPRCESPVSRSSTMSHTTLAQHEASEGKGFDPKSWEIALVPPVATR</sequence>
<dbReference type="OrthoDB" id="3263522at2759"/>
<proteinExistence type="predicted"/>
<evidence type="ECO:0000256" key="2">
    <source>
        <dbReference type="SAM" id="Phobius"/>
    </source>
</evidence>
<dbReference type="EMBL" id="ML170194">
    <property type="protein sequence ID" value="TDL19741.1"/>
    <property type="molecule type" value="Genomic_DNA"/>
</dbReference>
<evidence type="ECO:0000313" key="4">
    <source>
        <dbReference type="Proteomes" id="UP000294933"/>
    </source>
</evidence>
<evidence type="ECO:0000256" key="1">
    <source>
        <dbReference type="SAM" id="MobiDB-lite"/>
    </source>
</evidence>